<feature type="transmembrane region" description="Helical" evidence="1">
    <location>
        <begin position="7"/>
        <end position="29"/>
    </location>
</feature>
<dbReference type="EMBL" id="SDCO01000016">
    <property type="protein sequence ID" value="TCX59133.1"/>
    <property type="molecule type" value="Genomic_DNA"/>
</dbReference>
<protein>
    <submittedName>
        <fullName evidence="2">Uncharacterized protein</fullName>
    </submittedName>
</protein>
<dbReference type="AlphaFoldDB" id="A0A483K5K7"/>
<evidence type="ECO:0000313" key="2">
    <source>
        <dbReference type="EMBL" id="TCX59133.1"/>
    </source>
</evidence>
<keyword evidence="1" id="KW-0472">Membrane</keyword>
<feature type="transmembrane region" description="Helical" evidence="1">
    <location>
        <begin position="35"/>
        <end position="53"/>
    </location>
</feature>
<reference evidence="2" key="1">
    <citation type="submission" date="2019-01" db="EMBL/GenBank/DDBJ databases">
        <authorList>
            <person name="Lista F."/>
            <person name="Anselmo A."/>
        </authorList>
    </citation>
    <scope>NUCLEOTIDE SEQUENCE</scope>
    <source>
        <strain evidence="2">8S</strain>
    </source>
</reference>
<name>A0A483K5K7_9ENTR</name>
<evidence type="ECO:0000256" key="1">
    <source>
        <dbReference type="SAM" id="Phobius"/>
    </source>
</evidence>
<sequence>MGSLSKALLISLIYTAIVIILDAVAIYYFKLSAPIIVVVTTFLMFCILAFEYVDATKRSERNFAERRKNQAQGAAFSMMWDTLDSDAKQRFYQKVDEARESSEFKSRYQLLQNEIRYWDKEIERLR</sequence>
<comment type="caution">
    <text evidence="2">The sequence shown here is derived from an EMBL/GenBank/DDBJ whole genome shotgun (WGS) entry which is preliminary data.</text>
</comment>
<accession>A0A483K5K7</accession>
<organism evidence="2">
    <name type="scientific">Klebsiella quasipneumoniae</name>
    <dbReference type="NCBI Taxonomy" id="1463165"/>
    <lineage>
        <taxon>Bacteria</taxon>
        <taxon>Pseudomonadati</taxon>
        <taxon>Pseudomonadota</taxon>
        <taxon>Gammaproteobacteria</taxon>
        <taxon>Enterobacterales</taxon>
        <taxon>Enterobacteriaceae</taxon>
        <taxon>Klebsiella/Raoultella group</taxon>
        <taxon>Klebsiella</taxon>
        <taxon>Klebsiella pneumoniae complex</taxon>
    </lineage>
</organism>
<gene>
    <name evidence="2" type="ORF">ETE84_21410</name>
</gene>
<keyword evidence="1" id="KW-1133">Transmembrane helix</keyword>
<proteinExistence type="predicted"/>
<keyword evidence="1" id="KW-0812">Transmembrane</keyword>